<evidence type="ECO:0000313" key="4">
    <source>
        <dbReference type="Proteomes" id="UP000276029"/>
    </source>
</evidence>
<evidence type="ECO:0000313" key="3">
    <source>
        <dbReference type="Proteomes" id="UP000275727"/>
    </source>
</evidence>
<proteinExistence type="predicted"/>
<dbReference type="Proteomes" id="UP000276029">
    <property type="component" value="Unassembled WGS sequence"/>
</dbReference>
<dbReference type="Gene3D" id="3.40.630.10">
    <property type="entry name" value="Zn peptidases"/>
    <property type="match status" value="1"/>
</dbReference>
<sequence length="783" mass="79364">MTAPQFVNAAVVHVDTTANASPIATDAYAVSGSGHTLIAVIDHERANASSPLAITGIARGAQSFTRANKGDLGSSATVDVADMWVLENAATGSAPLSVSHNGVTGSDIQIAVIEYDAGSPGAVSTPAYAPGSSAACATFDIDVPADARLVYLQVVTAAGCTWGSPSHGAARLTAAVGSGASGGAMGVADHAPGEAQTLTGICYPFTPASGSWSNGSNHVVGLILQGAAAGSLAPAGARSGHTAGSPLPGVADITPTLSRPPGGGDIDVGATVITGGSTTTPTIALFGDPEMNANIPGSKWEGFYATVDLKEAGRSPTFTLDFANWRQSTPPASNRLYWRYGSTIGDMSAWVPFDSRSVSGSLLTFAKTGAFAEAVIQIANIPPVPYAELEAWLTTWDANAHMCRPAACAALGVSASAPNKYAYYDFPDLVSPDGIAVGDTYAFAFGITDASASGPKTRLFHTWTHAGEWGGLRAMLRFAERLMSVDDADHDSLRSAFEHVFLITNTAGMVGGMARGVAEAGDVGDDPNRAWGSNAINRSDVADPILSIEASVALLVAEWGVNAASLLNCAGQIAWHSHTFSGAQFGTYKDGASGAESAFIANVETLYGTSLHNYSSSSTGSSTAFARAGTVGGFGITFEWSYAFADFLSEIGASVDTIGPALADTYQDGWFGAALSPAAAVQSMQSGPAALTPWLAPAGAAHVQQSSAAALSLAGQIAAASCRHSQHVAASTLTAAGLVRGAGASMPHRAARPVLSTGLIPPALSGAVLRVRPDSRVLGVGAA</sequence>
<dbReference type="RefSeq" id="WP_121051264.1">
    <property type="nucleotide sequence ID" value="NZ_AP018711.1"/>
</dbReference>
<reference evidence="2 4" key="2">
    <citation type="submission" date="2018-10" db="EMBL/GenBank/DDBJ databases">
        <title>Genomic Encyclopedia of Type Strains, Phase IV (KMG-IV): sequencing the most valuable type-strain genomes for metagenomic binning, comparative biology and taxonomic classification.</title>
        <authorList>
            <person name="Goeker M."/>
        </authorList>
    </citation>
    <scope>NUCLEOTIDE SEQUENCE [LARGE SCALE GENOMIC DNA]</scope>
    <source>
        <strain evidence="2 4">DSM 19791</strain>
    </source>
</reference>
<dbReference type="AlphaFoldDB" id="A0AAD1FZW2"/>
<name>A0AAD1FZW2_SPHMI</name>
<dbReference type="EMBL" id="RBWX01000008">
    <property type="protein sequence ID" value="RKS89150.1"/>
    <property type="molecule type" value="Genomic_DNA"/>
</dbReference>
<protein>
    <submittedName>
        <fullName evidence="1">Uncharacterized protein</fullName>
    </submittedName>
</protein>
<dbReference type="SUPFAM" id="SSF53187">
    <property type="entry name" value="Zn-dependent exopeptidases"/>
    <property type="match status" value="1"/>
</dbReference>
<accession>A0AAD1FZW2</accession>
<organism evidence="1 3">
    <name type="scientific">Sphingosinicella microcystinivorans</name>
    <dbReference type="NCBI Taxonomy" id="335406"/>
    <lineage>
        <taxon>Bacteria</taxon>
        <taxon>Pseudomonadati</taxon>
        <taxon>Pseudomonadota</taxon>
        <taxon>Alphaproteobacteria</taxon>
        <taxon>Sphingomonadales</taxon>
        <taxon>Sphingosinicellaceae</taxon>
        <taxon>Sphingosinicella</taxon>
    </lineage>
</organism>
<keyword evidence="4" id="KW-1185">Reference proteome</keyword>
<dbReference type="Proteomes" id="UP000275727">
    <property type="component" value="Chromosome"/>
</dbReference>
<reference evidence="1 3" key="1">
    <citation type="submission" date="2018-06" db="EMBL/GenBank/DDBJ databases">
        <title>Complete Genome Sequence of the Microcystin-Degrading Bacterium Sphingosinicella microcystinivorans Strain B-9.</title>
        <authorList>
            <person name="Jin H."/>
            <person name="Nishizawa T."/>
            <person name="Guo Y."/>
            <person name="Nishizawa A."/>
            <person name="Park H."/>
            <person name="Kato H."/>
            <person name="Tsuji K."/>
            <person name="Harada K."/>
        </authorList>
    </citation>
    <scope>NUCLEOTIDE SEQUENCE [LARGE SCALE GENOMIC DNA]</scope>
    <source>
        <strain evidence="1 3">B9</strain>
    </source>
</reference>
<evidence type="ECO:0000313" key="2">
    <source>
        <dbReference type="EMBL" id="RKS89150.1"/>
    </source>
</evidence>
<dbReference type="KEGG" id="smic:SmB9_05640"/>
<evidence type="ECO:0000313" key="1">
    <source>
        <dbReference type="EMBL" id="BBE32906.1"/>
    </source>
</evidence>
<dbReference type="EMBL" id="AP018711">
    <property type="protein sequence ID" value="BBE32906.1"/>
    <property type="molecule type" value="Genomic_DNA"/>
</dbReference>
<gene>
    <name evidence="2" type="ORF">DFR51_2364</name>
    <name evidence="1" type="ORF">SmB9_05640</name>
</gene>